<evidence type="ECO:0000313" key="2">
    <source>
        <dbReference type="EMBL" id="CRL46660.1"/>
    </source>
</evidence>
<keyword evidence="1" id="KW-0812">Transmembrane</keyword>
<evidence type="ECO:0000313" key="3">
    <source>
        <dbReference type="Proteomes" id="UP000245838"/>
    </source>
</evidence>
<feature type="transmembrane region" description="Helical" evidence="1">
    <location>
        <begin position="14"/>
        <end position="31"/>
    </location>
</feature>
<reference evidence="2 3" key="1">
    <citation type="submission" date="2015-05" db="EMBL/GenBank/DDBJ databases">
        <authorList>
            <person name="Goodhead I."/>
        </authorList>
    </citation>
    <scope>NUCLEOTIDE SEQUENCE [LARGE SCALE GENOMIC DNA]</scope>
    <source>
        <strain evidence="3">morsitans</strain>
    </source>
</reference>
<name>A0A193QP08_SODGM</name>
<proteinExistence type="predicted"/>
<keyword evidence="1" id="KW-0472">Membrane</keyword>
<dbReference type="AlphaFoldDB" id="A0A193QP08"/>
<dbReference type="EMBL" id="LN854557">
    <property type="protein sequence ID" value="CRL46660.1"/>
    <property type="molecule type" value="Genomic_DNA"/>
</dbReference>
<organism evidence="2 3">
    <name type="scientific">Sodalis glossinidius (strain morsitans)</name>
    <dbReference type="NCBI Taxonomy" id="343509"/>
    <lineage>
        <taxon>Bacteria</taxon>
        <taxon>Pseudomonadati</taxon>
        <taxon>Pseudomonadota</taxon>
        <taxon>Gammaproteobacteria</taxon>
        <taxon>Enterobacterales</taxon>
        <taxon>Bruguierivoracaceae</taxon>
        <taxon>Sodalis</taxon>
    </lineage>
</organism>
<gene>
    <name evidence="2" type="ORF">SGGMMB4_05462</name>
</gene>
<dbReference type="Proteomes" id="UP000245838">
    <property type="component" value="Chromosome sggmmb4_Chromosome"/>
</dbReference>
<evidence type="ECO:0000256" key="1">
    <source>
        <dbReference type="SAM" id="Phobius"/>
    </source>
</evidence>
<keyword evidence="1" id="KW-1133">Transmembrane helix</keyword>
<accession>A0A193QP08</accession>
<protein>
    <submittedName>
        <fullName evidence="2">Uncharacterized protein</fullName>
    </submittedName>
</protein>
<sequence>MTLPAAETGCDRRIIKWLGGYALLTVAFMFAGGSRSCCRKNGALSRCNGRSTLSRCRTMAAATLPSR</sequence>